<evidence type="ECO:0000259" key="6">
    <source>
        <dbReference type="PROSITE" id="PS50850"/>
    </source>
</evidence>
<feature type="non-terminal residue" evidence="7">
    <location>
        <position position="295"/>
    </location>
</feature>
<feature type="transmembrane region" description="Helical" evidence="5">
    <location>
        <begin position="46"/>
        <end position="65"/>
    </location>
</feature>
<feature type="domain" description="Major facilitator superfamily (MFS) profile" evidence="6">
    <location>
        <begin position="11"/>
        <end position="295"/>
    </location>
</feature>
<dbReference type="GO" id="GO:0022857">
    <property type="term" value="F:transmembrane transporter activity"/>
    <property type="evidence" value="ECO:0007669"/>
    <property type="project" value="InterPro"/>
</dbReference>
<evidence type="ECO:0000256" key="5">
    <source>
        <dbReference type="SAM" id="Phobius"/>
    </source>
</evidence>
<dbReference type="PANTHER" id="PTHR23501">
    <property type="entry name" value="MAJOR FACILITATOR SUPERFAMILY"/>
    <property type="match status" value="1"/>
</dbReference>
<evidence type="ECO:0000313" key="7">
    <source>
        <dbReference type="EMBL" id="EQD32473.1"/>
    </source>
</evidence>
<proteinExistence type="predicted"/>
<gene>
    <name evidence="7" type="ORF">B2A_13547</name>
</gene>
<keyword evidence="3 5" id="KW-1133">Transmembrane helix</keyword>
<accession>T0YHC5</accession>
<feature type="transmembrane region" description="Helical" evidence="5">
    <location>
        <begin position="12"/>
        <end position="40"/>
    </location>
</feature>
<sequence length="295" mass="32331">MPKFSRHAGFTIAIMAFMGILITYVETMVTPAIPILRVFFNTNYDALSWVITAYIISGTVSAAIFGRLADIYGKKRIFLILAAVYAVAVSFGGFATTLTEFILIRTVQGLGMGMFPVAFALLNDQIPKEELALAQGIVSSTFTAGAALGLVLGAFITQYYTWQWAYHSAIPVAFTLLILAALFLKDNSTRTREVVDFPGVLALAVGVVTLILGLSEGEYWGWSSIRIIGIFLVSIASILLFVLIEFRSKSPFISMKLMKIRNVFLSNFTGLFAMTGMFFLFYTVPTLLEDPEPAG</sequence>
<feature type="transmembrane region" description="Helical" evidence="5">
    <location>
        <begin position="102"/>
        <end position="122"/>
    </location>
</feature>
<dbReference type="PANTHER" id="PTHR23501:SF192">
    <property type="entry name" value="TRANSPORTER"/>
    <property type="match status" value="1"/>
</dbReference>
<comment type="caution">
    <text evidence="7">The sequence shown here is derived from an EMBL/GenBank/DDBJ whole genome shotgun (WGS) entry which is preliminary data.</text>
</comment>
<feature type="transmembrane region" description="Helical" evidence="5">
    <location>
        <begin position="264"/>
        <end position="284"/>
    </location>
</feature>
<feature type="transmembrane region" description="Helical" evidence="5">
    <location>
        <begin position="77"/>
        <end position="96"/>
    </location>
</feature>
<feature type="transmembrane region" description="Helical" evidence="5">
    <location>
        <begin position="134"/>
        <end position="158"/>
    </location>
</feature>
<dbReference type="AlphaFoldDB" id="T0YHC5"/>
<feature type="transmembrane region" description="Helical" evidence="5">
    <location>
        <begin position="195"/>
        <end position="214"/>
    </location>
</feature>
<evidence type="ECO:0000256" key="2">
    <source>
        <dbReference type="ARBA" id="ARBA00022692"/>
    </source>
</evidence>
<reference evidence="7" key="1">
    <citation type="submission" date="2013-08" db="EMBL/GenBank/DDBJ databases">
        <authorList>
            <person name="Mendez C."/>
            <person name="Richter M."/>
            <person name="Ferrer M."/>
            <person name="Sanchez J."/>
        </authorList>
    </citation>
    <scope>NUCLEOTIDE SEQUENCE</scope>
</reference>
<dbReference type="EMBL" id="AUZZ01009815">
    <property type="protein sequence ID" value="EQD32473.1"/>
    <property type="molecule type" value="Genomic_DNA"/>
</dbReference>
<dbReference type="InterPro" id="IPR036259">
    <property type="entry name" value="MFS_trans_sf"/>
</dbReference>
<dbReference type="PROSITE" id="PS50850">
    <property type="entry name" value="MFS"/>
    <property type="match status" value="1"/>
</dbReference>
<feature type="transmembrane region" description="Helical" evidence="5">
    <location>
        <begin position="220"/>
        <end position="244"/>
    </location>
</feature>
<dbReference type="Gene3D" id="1.20.1720.10">
    <property type="entry name" value="Multidrug resistance protein D"/>
    <property type="match status" value="1"/>
</dbReference>
<reference evidence="7" key="2">
    <citation type="journal article" date="2014" name="ISME J.">
        <title>Microbial stratification in low pH oxic and suboxic macroscopic growths along an acid mine drainage.</title>
        <authorList>
            <person name="Mendez-Garcia C."/>
            <person name="Mesa V."/>
            <person name="Sprenger R.R."/>
            <person name="Richter M."/>
            <person name="Diez M.S."/>
            <person name="Solano J."/>
            <person name="Bargiela R."/>
            <person name="Golyshina O.V."/>
            <person name="Manteca A."/>
            <person name="Ramos J.L."/>
            <person name="Gallego J.R."/>
            <person name="Llorente I."/>
            <person name="Martins Dos Santos V.A."/>
            <person name="Jensen O.N."/>
            <person name="Pelaez A.I."/>
            <person name="Sanchez J."/>
            <person name="Ferrer M."/>
        </authorList>
    </citation>
    <scope>NUCLEOTIDE SEQUENCE</scope>
</reference>
<organism evidence="7">
    <name type="scientific">mine drainage metagenome</name>
    <dbReference type="NCBI Taxonomy" id="410659"/>
    <lineage>
        <taxon>unclassified sequences</taxon>
        <taxon>metagenomes</taxon>
        <taxon>ecological metagenomes</taxon>
    </lineage>
</organism>
<dbReference type="GO" id="GO:0005886">
    <property type="term" value="C:plasma membrane"/>
    <property type="evidence" value="ECO:0007669"/>
    <property type="project" value="TreeGrafter"/>
</dbReference>
<comment type="subcellular location">
    <subcellularLocation>
        <location evidence="1">Membrane</location>
        <topology evidence="1">Multi-pass membrane protein</topology>
    </subcellularLocation>
</comment>
<dbReference type="SUPFAM" id="SSF103473">
    <property type="entry name" value="MFS general substrate transporter"/>
    <property type="match status" value="1"/>
</dbReference>
<dbReference type="InterPro" id="IPR011701">
    <property type="entry name" value="MFS"/>
</dbReference>
<dbReference type="Pfam" id="PF07690">
    <property type="entry name" value="MFS_1"/>
    <property type="match status" value="1"/>
</dbReference>
<evidence type="ECO:0000256" key="1">
    <source>
        <dbReference type="ARBA" id="ARBA00004141"/>
    </source>
</evidence>
<evidence type="ECO:0000256" key="3">
    <source>
        <dbReference type="ARBA" id="ARBA00022989"/>
    </source>
</evidence>
<dbReference type="InterPro" id="IPR020846">
    <property type="entry name" value="MFS_dom"/>
</dbReference>
<keyword evidence="2 5" id="KW-0812">Transmembrane</keyword>
<evidence type="ECO:0000256" key="4">
    <source>
        <dbReference type="ARBA" id="ARBA00023136"/>
    </source>
</evidence>
<protein>
    <submittedName>
        <fullName evidence="7">Major facilitator transporter</fullName>
    </submittedName>
</protein>
<name>T0YHC5_9ZZZZ</name>
<feature type="transmembrane region" description="Helical" evidence="5">
    <location>
        <begin position="164"/>
        <end position="183"/>
    </location>
</feature>
<keyword evidence="4 5" id="KW-0472">Membrane</keyword>